<sequence length="944" mass="104002">MSDSKSSSHSNSCADPAVELLAPAGTLISLLAAVQNGADAVYMGASRFGARAYAGNFSDCELAAGADYAHAFGKKVYVTLNTLYRDDELDDVMILFDELYRHGVDSVIVQDLGLLKRVTERYPDFAVHASTQMTVHNSYHAAFLHRRGISRVVPARENSIPELIEIKKTGVEVETFIHGALCICYSGQCLFSSLVGARSGNRGKCAQPCRKRYSLNACGKTMSTDGQYLISPKDLNASENIGALIQAGVDSFKIEGRMKKPEYVAGVVSVYRNIINRALSQPGSKILPTAIEKGKLKKLFNRDFTEGYFQKNPGGDLMSRKLPYNKGILIGKITSVDRKNENIYVQLTSELSAHDGISIGDIGKNMNSTEDPRRGFTVKKMFAGRKICSKAGAGETVEIPLPQTAENRTSLPAVGDSVYKTFDFELQREILKTFPENNGSDEDRDTLIEQTVLAAYENESAEIKDVYSSSDVFPIAEMVEKLSPAESLQIPISFECKIETGSPISITVYDSCNRKATVLSDYIVEPSQKNPFSEAQARDILSKLGGTIYQTASTDIKIIGDCFVPVGEFKTVRNKALQALLFKRISEKRRNSPAIFDSAANDSKEQTDRDSKHELPPQISVCIYSEDELFAALAAGADRIYIGGDIFKDPLSFAEYGISADMISSISGKLSAADKEKIFYKTPVITKENDFESLNRIFKTLQEAGIFGILASNVGVYEFIKSHPDYSKNFKIATDGSFNIFNSDAAQLFLEDGAVSVLLSPELSISEIGQLTENAILKGNPADFECTVHGRQRLMVTEHPLLQSLLTETESNLKENESKSGNEEEKTLPLQNYVLKDSKNYMFPVFPDTVGRNHIFNSRELNAFDLLDKLRHANITFFRIDGIGHTPDEIAALIRRYKTGLEESNKNNPGRPDSDLNTKTNSNAKTNSTDGSEFTKGNFLRSAE</sequence>
<dbReference type="EMBL" id="CP131062">
    <property type="protein sequence ID" value="WNY28012.1"/>
    <property type="molecule type" value="Genomic_DNA"/>
</dbReference>
<dbReference type="InterPro" id="IPR020988">
    <property type="entry name" value="Pept_U32_collagenase"/>
</dbReference>
<dbReference type="PANTHER" id="PTHR30217:SF10">
    <property type="entry name" value="23S RRNA 5-HYDROXYCYTIDINE C2501 SYNTHASE"/>
    <property type="match status" value="1"/>
</dbReference>
<dbReference type="InterPro" id="IPR051454">
    <property type="entry name" value="RNA/ubiquinone_mod_enzymes"/>
</dbReference>
<feature type="region of interest" description="Disordered" evidence="1">
    <location>
        <begin position="902"/>
        <end position="944"/>
    </location>
</feature>
<name>A0AA96ZYC9_9EURY</name>
<dbReference type="Pfam" id="PF01136">
    <property type="entry name" value="Peptidase_U32"/>
    <property type="match status" value="2"/>
</dbReference>
<feature type="compositionally biased region" description="Basic and acidic residues" evidence="1">
    <location>
        <begin position="602"/>
        <end position="614"/>
    </location>
</feature>
<dbReference type="GeneID" id="85196646"/>
<dbReference type="Proteomes" id="UP001302662">
    <property type="component" value="Chromosome"/>
</dbReference>
<dbReference type="InterPro" id="IPR001539">
    <property type="entry name" value="Peptidase_U32"/>
</dbReference>
<evidence type="ECO:0000259" key="2">
    <source>
        <dbReference type="Pfam" id="PF12392"/>
    </source>
</evidence>
<dbReference type="PANTHER" id="PTHR30217">
    <property type="entry name" value="PEPTIDASE U32 FAMILY"/>
    <property type="match status" value="1"/>
</dbReference>
<gene>
    <name evidence="3" type="ORF">MmiEs2_01920</name>
</gene>
<accession>A0AA96ZYC9</accession>
<evidence type="ECO:0000256" key="1">
    <source>
        <dbReference type="SAM" id="MobiDB-lite"/>
    </source>
</evidence>
<feature type="domain" description="Peptidase U32 collagenase" evidence="2">
    <location>
        <begin position="478"/>
        <end position="584"/>
    </location>
</feature>
<reference evidence="3 4" key="1">
    <citation type="submission" date="2023-07" db="EMBL/GenBank/DDBJ databases">
        <title>Closed genome sequence of Methanimicrococcus sp. Es2.</title>
        <authorList>
            <person name="Protasov E."/>
            <person name="Platt K."/>
            <person name="Reeh H."/>
            <person name="Poehlein A."/>
            <person name="Daniel R."/>
            <person name="Brune A."/>
        </authorList>
    </citation>
    <scope>NUCLEOTIDE SEQUENCE [LARGE SCALE GENOMIC DNA]</scope>
    <source>
        <strain evidence="3 4">Es2</strain>
    </source>
</reference>
<evidence type="ECO:0000313" key="3">
    <source>
        <dbReference type="EMBL" id="WNY28012.1"/>
    </source>
</evidence>
<feature type="region of interest" description="Disordered" evidence="1">
    <location>
        <begin position="595"/>
        <end position="614"/>
    </location>
</feature>
<evidence type="ECO:0000313" key="4">
    <source>
        <dbReference type="Proteomes" id="UP001302662"/>
    </source>
</evidence>
<dbReference type="Pfam" id="PF12392">
    <property type="entry name" value="DUF3656"/>
    <property type="match status" value="1"/>
</dbReference>
<feature type="compositionally biased region" description="Low complexity" evidence="1">
    <location>
        <begin position="917"/>
        <end position="929"/>
    </location>
</feature>
<protein>
    <recommendedName>
        <fullName evidence="2">Peptidase U32 collagenase domain-containing protein</fullName>
    </recommendedName>
</protein>
<organism evidence="3 4">
    <name type="scientific">Methanimicrococcus stummii</name>
    <dbReference type="NCBI Taxonomy" id="3028294"/>
    <lineage>
        <taxon>Archaea</taxon>
        <taxon>Methanobacteriati</taxon>
        <taxon>Methanobacteriota</taxon>
        <taxon>Stenosarchaea group</taxon>
        <taxon>Methanomicrobia</taxon>
        <taxon>Methanosarcinales</taxon>
        <taxon>Methanosarcinaceae</taxon>
        <taxon>Methanimicrococcus</taxon>
    </lineage>
</organism>
<keyword evidence="4" id="KW-1185">Reference proteome</keyword>
<dbReference type="AlphaFoldDB" id="A0AA96ZYC9"/>
<dbReference type="RefSeq" id="WP_316559577.1">
    <property type="nucleotide sequence ID" value="NZ_CP131062.1"/>
</dbReference>
<dbReference type="KEGG" id="mees:MmiEs2_01920"/>
<proteinExistence type="predicted"/>